<reference evidence="3 4" key="1">
    <citation type="submission" date="2019-07" db="EMBL/GenBank/DDBJ databases">
        <authorList>
            <person name="Zhou L.-Y."/>
        </authorList>
    </citation>
    <scope>NUCLEOTIDE SEQUENCE [LARGE SCALE GENOMIC DNA]</scope>
    <source>
        <strain evidence="3 4">YIM 101269</strain>
    </source>
</reference>
<evidence type="ECO:0000313" key="3">
    <source>
        <dbReference type="EMBL" id="TRY19621.1"/>
    </source>
</evidence>
<evidence type="ECO:0000313" key="4">
    <source>
        <dbReference type="Proteomes" id="UP000317638"/>
    </source>
</evidence>
<evidence type="ECO:0000256" key="1">
    <source>
        <dbReference type="SAM" id="MobiDB-lite"/>
    </source>
</evidence>
<proteinExistence type="predicted"/>
<dbReference type="AlphaFoldDB" id="A0A553K4L3"/>
<keyword evidence="4" id="KW-1185">Reference proteome</keyword>
<accession>A0A553K4L3</accession>
<dbReference type="InterPro" id="IPR006059">
    <property type="entry name" value="SBP"/>
</dbReference>
<sequence>MSTKNWLRAGLAAFLALTVAGCSGSAEPEDTTGATDPAAPTTAAVDPGTGGDEVTISYTNFISNGGNEENLATIVDAFEEANPGITVDVTTLPYADYFTALQTDLAGGTVSDVFDIEYGNYAAYQANGVLAPLEGVDTSVYQASLADAYATDGTSYALPSSFSTVVLFYNADLFDAAGVEHPTAEWTWADEQAAAEQLTDEAAGVWGDYQPISFHEYYKTVAQAGGEFLNSDGSAAAFNTPEGIAAAEWLVSKSGTTMPTAEQGAGTPDFDTNLFTEGKLAMWHTGIWMFGAAADVDFAWDIAVEPSDAEQASAMFSNAVAVSAGSEHPEAAQAFAEFLTSSDEMVDVRLASGWELPPISDEAKLDAYLEQDAPANRQAVFDSLDGVALAPSIGDAQAEMQDIVTEELTEAAAGRKSVADAVASAEERVNALLG</sequence>
<feature type="signal peptide" evidence="2">
    <location>
        <begin position="1"/>
        <end position="28"/>
    </location>
</feature>
<protein>
    <submittedName>
        <fullName evidence="3">Sugar ABC transporter substrate-binding protein</fullName>
    </submittedName>
</protein>
<dbReference type="InterPro" id="IPR050490">
    <property type="entry name" value="Bact_solute-bd_prot1"/>
</dbReference>
<dbReference type="RefSeq" id="WP_143936707.1">
    <property type="nucleotide sequence ID" value="NZ_VKKG01000001.1"/>
</dbReference>
<comment type="caution">
    <text evidence="3">The sequence shown here is derived from an EMBL/GenBank/DDBJ whole genome shotgun (WGS) entry which is preliminary data.</text>
</comment>
<dbReference type="CDD" id="cd13585">
    <property type="entry name" value="PBP2_TMBP_like"/>
    <property type="match status" value="1"/>
</dbReference>
<dbReference type="PANTHER" id="PTHR43649">
    <property type="entry name" value="ARABINOSE-BINDING PROTEIN-RELATED"/>
    <property type="match status" value="1"/>
</dbReference>
<dbReference type="PROSITE" id="PS51257">
    <property type="entry name" value="PROKAR_LIPOPROTEIN"/>
    <property type="match status" value="1"/>
</dbReference>
<feature type="chain" id="PRO_5038382936" evidence="2">
    <location>
        <begin position="29"/>
        <end position="434"/>
    </location>
</feature>
<feature type="region of interest" description="Disordered" evidence="1">
    <location>
        <begin position="25"/>
        <end position="50"/>
    </location>
</feature>
<dbReference type="EMBL" id="VKKG01000001">
    <property type="protein sequence ID" value="TRY19621.1"/>
    <property type="molecule type" value="Genomic_DNA"/>
</dbReference>
<feature type="compositionally biased region" description="Low complexity" evidence="1">
    <location>
        <begin position="31"/>
        <end position="47"/>
    </location>
</feature>
<dbReference type="Gene3D" id="3.40.190.10">
    <property type="entry name" value="Periplasmic binding protein-like II"/>
    <property type="match status" value="1"/>
</dbReference>
<dbReference type="SUPFAM" id="SSF53850">
    <property type="entry name" value="Periplasmic binding protein-like II"/>
    <property type="match status" value="1"/>
</dbReference>
<name>A0A553K4L3_9ACTN</name>
<gene>
    <name evidence="3" type="ORF">FOJ82_01615</name>
</gene>
<organism evidence="3 4">
    <name type="scientific">Tessaracoccus rhinocerotis</name>
    <dbReference type="NCBI Taxonomy" id="1689449"/>
    <lineage>
        <taxon>Bacteria</taxon>
        <taxon>Bacillati</taxon>
        <taxon>Actinomycetota</taxon>
        <taxon>Actinomycetes</taxon>
        <taxon>Propionibacteriales</taxon>
        <taxon>Propionibacteriaceae</taxon>
        <taxon>Tessaracoccus</taxon>
    </lineage>
</organism>
<evidence type="ECO:0000256" key="2">
    <source>
        <dbReference type="SAM" id="SignalP"/>
    </source>
</evidence>
<dbReference type="PANTHER" id="PTHR43649:SF12">
    <property type="entry name" value="DIACETYLCHITOBIOSE BINDING PROTEIN DASA"/>
    <property type="match status" value="1"/>
</dbReference>
<dbReference type="Proteomes" id="UP000317638">
    <property type="component" value="Unassembled WGS sequence"/>
</dbReference>
<dbReference type="OrthoDB" id="358201at2"/>
<dbReference type="Pfam" id="PF01547">
    <property type="entry name" value="SBP_bac_1"/>
    <property type="match status" value="1"/>
</dbReference>
<keyword evidence="2" id="KW-0732">Signal</keyword>